<name>A0A443RPH7_9ACAR</name>
<dbReference type="GO" id="GO:0052651">
    <property type="term" value="P:monoacylglycerol catabolic process"/>
    <property type="evidence" value="ECO:0007669"/>
    <property type="project" value="TreeGrafter"/>
</dbReference>
<dbReference type="InterPro" id="IPR000073">
    <property type="entry name" value="AB_hydrolase_1"/>
</dbReference>
<feature type="transmembrane region" description="Helical" evidence="1">
    <location>
        <begin position="50"/>
        <end position="69"/>
    </location>
</feature>
<dbReference type="PANTHER" id="PTHR12277">
    <property type="entry name" value="ALPHA/BETA HYDROLASE DOMAIN-CONTAINING PROTEIN"/>
    <property type="match status" value="1"/>
</dbReference>
<evidence type="ECO:0000256" key="1">
    <source>
        <dbReference type="SAM" id="Phobius"/>
    </source>
</evidence>
<protein>
    <submittedName>
        <fullName evidence="3">Monoacylglycerol lipase ABHD12-like protein</fullName>
    </submittedName>
</protein>
<dbReference type="GO" id="GO:0005789">
    <property type="term" value="C:endoplasmic reticulum membrane"/>
    <property type="evidence" value="ECO:0007669"/>
    <property type="project" value="TreeGrafter"/>
</dbReference>
<comment type="caution">
    <text evidence="3">The sequence shown here is derived from an EMBL/GenBank/DDBJ whole genome shotgun (WGS) entry which is preliminary data.</text>
</comment>
<gene>
    <name evidence="3" type="ORF">B4U79_11252</name>
</gene>
<dbReference type="GO" id="GO:0047372">
    <property type="term" value="F:monoacylglycerol lipase activity"/>
    <property type="evidence" value="ECO:0007669"/>
    <property type="project" value="TreeGrafter"/>
</dbReference>
<dbReference type="GO" id="GO:0006660">
    <property type="term" value="P:phosphatidylserine catabolic process"/>
    <property type="evidence" value="ECO:0007669"/>
    <property type="project" value="TreeGrafter"/>
</dbReference>
<keyword evidence="4" id="KW-1185">Reference proteome</keyword>
<dbReference type="Gene3D" id="3.40.50.1820">
    <property type="entry name" value="alpha/beta hydrolase"/>
    <property type="match status" value="1"/>
</dbReference>
<dbReference type="Pfam" id="PF00561">
    <property type="entry name" value="Abhydrolase_1"/>
    <property type="match status" value="1"/>
</dbReference>
<dbReference type="SUPFAM" id="SSF53474">
    <property type="entry name" value="alpha/beta-Hydrolases"/>
    <property type="match status" value="1"/>
</dbReference>
<dbReference type="STRING" id="1965070.A0A443RPH7"/>
<sequence>MLRRRKMNAENEANADTALLSEKQSDVRKNGSKRVLTYYKKPIGARFAAFALRLILFAFIIYISIPFLFRFSPTFRRSLIFMNYINLQPFHNLSQPEMHYGLNCTQPFFIHANDVKLGAWHIFPKQRIHECANESRLAAEDFNDDRPVFLYFHGNGGTRGGRHRVGLYKVLAYSSLNAHVIAIDYRGYGDSSNVSPSADGLELDANAIYSWLSSKINVSRINVWGHSLGTAIAVRLAGKLLKESSPNSVILDAPFTNVAEAAFSYHLAVVYRWWPYFCWFFSEPLEQTAETAFDSLKLVGNIKSPLLILHSMDDITVPICLGQKLYQKALNASNSEVKMVVFREELNYGHKYIFKDKELPKIIEEFISKTN</sequence>
<reference evidence="3 4" key="1">
    <citation type="journal article" date="2018" name="Gigascience">
        <title>Genomes of trombidid mites reveal novel predicted allergens and laterally-transferred genes associated with secondary metabolism.</title>
        <authorList>
            <person name="Dong X."/>
            <person name="Chaisiri K."/>
            <person name="Xia D."/>
            <person name="Armstrong S.D."/>
            <person name="Fang Y."/>
            <person name="Donnelly M.J."/>
            <person name="Kadowaki T."/>
            <person name="McGarry J.W."/>
            <person name="Darby A.C."/>
            <person name="Makepeace B.L."/>
        </authorList>
    </citation>
    <scope>NUCLEOTIDE SEQUENCE [LARGE SCALE GENOMIC DNA]</scope>
    <source>
        <strain evidence="3">UoL-WK</strain>
    </source>
</reference>
<keyword evidence="1" id="KW-0812">Transmembrane</keyword>
<proteinExistence type="predicted"/>
<keyword evidence="1" id="KW-0472">Membrane</keyword>
<evidence type="ECO:0000313" key="3">
    <source>
        <dbReference type="EMBL" id="RWS17189.1"/>
    </source>
</evidence>
<dbReference type="EMBL" id="NCKU01000110">
    <property type="protein sequence ID" value="RWS17189.1"/>
    <property type="molecule type" value="Genomic_DNA"/>
</dbReference>
<dbReference type="OrthoDB" id="10249433at2759"/>
<organism evidence="3 4">
    <name type="scientific">Dinothrombium tinctorium</name>
    <dbReference type="NCBI Taxonomy" id="1965070"/>
    <lineage>
        <taxon>Eukaryota</taxon>
        <taxon>Metazoa</taxon>
        <taxon>Ecdysozoa</taxon>
        <taxon>Arthropoda</taxon>
        <taxon>Chelicerata</taxon>
        <taxon>Arachnida</taxon>
        <taxon>Acari</taxon>
        <taxon>Acariformes</taxon>
        <taxon>Trombidiformes</taxon>
        <taxon>Prostigmata</taxon>
        <taxon>Anystina</taxon>
        <taxon>Parasitengona</taxon>
        <taxon>Trombidioidea</taxon>
        <taxon>Trombidiidae</taxon>
        <taxon>Dinothrombium</taxon>
    </lineage>
</organism>
<accession>A0A443RPH7</accession>
<dbReference type="AlphaFoldDB" id="A0A443RPH7"/>
<dbReference type="GO" id="GO:0004622">
    <property type="term" value="F:phosphatidylcholine lysophospholipase activity"/>
    <property type="evidence" value="ECO:0007669"/>
    <property type="project" value="TreeGrafter"/>
</dbReference>
<evidence type="ECO:0000313" key="4">
    <source>
        <dbReference type="Proteomes" id="UP000285301"/>
    </source>
</evidence>
<keyword evidence="1" id="KW-1133">Transmembrane helix</keyword>
<dbReference type="PANTHER" id="PTHR12277:SF194">
    <property type="entry name" value="FI04476P"/>
    <property type="match status" value="1"/>
</dbReference>
<dbReference type="Proteomes" id="UP000285301">
    <property type="component" value="Unassembled WGS sequence"/>
</dbReference>
<dbReference type="InterPro" id="IPR029058">
    <property type="entry name" value="AB_hydrolase_fold"/>
</dbReference>
<evidence type="ECO:0000259" key="2">
    <source>
        <dbReference type="Pfam" id="PF00561"/>
    </source>
</evidence>
<feature type="domain" description="AB hydrolase-1" evidence="2">
    <location>
        <begin position="147"/>
        <end position="260"/>
    </location>
</feature>